<sequence length="66" mass="7116">MGTVGNPSVYVGMGFTFFFGEGRTGVTHVFLVEGLYPITHLPWGIRSTSSPLHEISSGKVSSRLCI</sequence>
<gene>
    <name evidence="1" type="ORF">PCAMFM013_S004g000716</name>
</gene>
<protein>
    <submittedName>
        <fullName evidence="1">Str. FM013</fullName>
    </submittedName>
</protein>
<organism evidence="1 2">
    <name type="scientific">Penicillium camemberti (strain FM 013)</name>
    <dbReference type="NCBI Taxonomy" id="1429867"/>
    <lineage>
        <taxon>Eukaryota</taxon>
        <taxon>Fungi</taxon>
        <taxon>Dikarya</taxon>
        <taxon>Ascomycota</taxon>
        <taxon>Pezizomycotina</taxon>
        <taxon>Eurotiomycetes</taxon>
        <taxon>Eurotiomycetidae</taxon>
        <taxon>Eurotiales</taxon>
        <taxon>Aspergillaceae</taxon>
        <taxon>Penicillium</taxon>
    </lineage>
</organism>
<dbReference type="EMBL" id="HG793137">
    <property type="protein sequence ID" value="CRL20775.1"/>
    <property type="molecule type" value="Genomic_DNA"/>
</dbReference>
<evidence type="ECO:0000313" key="1">
    <source>
        <dbReference type="EMBL" id="CRL20775.1"/>
    </source>
</evidence>
<dbReference type="Proteomes" id="UP000053732">
    <property type="component" value="Unassembled WGS sequence"/>
</dbReference>
<dbReference type="AlphaFoldDB" id="A0A0G4P364"/>
<name>A0A0G4P364_PENC3</name>
<proteinExistence type="predicted"/>
<evidence type="ECO:0000313" key="2">
    <source>
        <dbReference type="Proteomes" id="UP000053732"/>
    </source>
</evidence>
<keyword evidence="2" id="KW-1185">Reference proteome</keyword>
<accession>A0A0G4P364</accession>
<reference evidence="1 2" key="1">
    <citation type="journal article" date="2014" name="Nat. Commun.">
        <title>Multiple recent horizontal transfers of a large genomic region in cheese making fungi.</title>
        <authorList>
            <person name="Cheeseman K."/>
            <person name="Ropars J."/>
            <person name="Renault P."/>
            <person name="Dupont J."/>
            <person name="Gouzy J."/>
            <person name="Branca A."/>
            <person name="Abraham A.L."/>
            <person name="Ceppi M."/>
            <person name="Conseiller E."/>
            <person name="Debuchy R."/>
            <person name="Malagnac F."/>
            <person name="Goarin A."/>
            <person name="Silar P."/>
            <person name="Lacoste S."/>
            <person name="Sallet E."/>
            <person name="Bensimon A."/>
            <person name="Giraud T."/>
            <person name="Brygoo Y."/>
        </authorList>
    </citation>
    <scope>NUCLEOTIDE SEQUENCE [LARGE SCALE GENOMIC DNA]</scope>
    <source>
        <strain evidence="2">FM 013</strain>
    </source>
</reference>